<name>A0A833WE07_PHYIN</name>
<feature type="compositionally biased region" description="Low complexity" evidence="1">
    <location>
        <begin position="65"/>
        <end position="86"/>
    </location>
</feature>
<feature type="compositionally biased region" description="Low complexity" evidence="1">
    <location>
        <begin position="41"/>
        <end position="55"/>
    </location>
</feature>
<evidence type="ECO:0000313" key="3">
    <source>
        <dbReference type="Proteomes" id="UP000602510"/>
    </source>
</evidence>
<proteinExistence type="predicted"/>
<accession>A0A833WE07</accession>
<reference evidence="2" key="1">
    <citation type="submission" date="2020-04" db="EMBL/GenBank/DDBJ databases">
        <title>Hybrid Assembly of Korean Phytophthora infestans isolates.</title>
        <authorList>
            <person name="Prokchorchik M."/>
            <person name="Lee Y."/>
            <person name="Seo J."/>
            <person name="Cho J.-H."/>
            <person name="Park Y.-E."/>
            <person name="Jang D.-C."/>
            <person name="Im J.-S."/>
            <person name="Choi J.-G."/>
            <person name="Park H.-J."/>
            <person name="Lee G.-B."/>
            <person name="Lee Y.-G."/>
            <person name="Hong S.-Y."/>
            <person name="Cho K."/>
            <person name="Sohn K.H."/>
        </authorList>
    </citation>
    <scope>NUCLEOTIDE SEQUENCE</scope>
    <source>
        <strain evidence="2">KR_1_A1</strain>
    </source>
</reference>
<sequence>METITATRAEARSLALMAPPRRENYEGGVDADASVPCSTTGSEAGGVYSSVSGSADISLPCSTKGSAGSDTDSSSSGSLDGSMVGSESGSVDANKHNRQRG</sequence>
<organism evidence="2 3">
    <name type="scientific">Phytophthora infestans</name>
    <name type="common">Potato late blight agent</name>
    <name type="synonym">Botrytis infestans</name>
    <dbReference type="NCBI Taxonomy" id="4787"/>
    <lineage>
        <taxon>Eukaryota</taxon>
        <taxon>Sar</taxon>
        <taxon>Stramenopiles</taxon>
        <taxon>Oomycota</taxon>
        <taxon>Peronosporomycetes</taxon>
        <taxon>Peronosporales</taxon>
        <taxon>Peronosporaceae</taxon>
        <taxon>Phytophthora</taxon>
    </lineage>
</organism>
<dbReference type="Proteomes" id="UP000602510">
    <property type="component" value="Unassembled WGS sequence"/>
</dbReference>
<comment type="caution">
    <text evidence="2">The sequence shown here is derived from an EMBL/GenBank/DDBJ whole genome shotgun (WGS) entry which is preliminary data.</text>
</comment>
<feature type="region of interest" description="Disordered" evidence="1">
    <location>
        <begin position="1"/>
        <end position="101"/>
    </location>
</feature>
<dbReference type="EMBL" id="WSZM01000189">
    <property type="protein sequence ID" value="KAF4038793.1"/>
    <property type="molecule type" value="Genomic_DNA"/>
</dbReference>
<protein>
    <submittedName>
        <fullName evidence="2">Uncharacterized protein</fullName>
    </submittedName>
</protein>
<gene>
    <name evidence="2" type="ORF">GN244_ATG09130</name>
</gene>
<evidence type="ECO:0000256" key="1">
    <source>
        <dbReference type="SAM" id="MobiDB-lite"/>
    </source>
</evidence>
<evidence type="ECO:0000313" key="2">
    <source>
        <dbReference type="EMBL" id="KAF4038793.1"/>
    </source>
</evidence>
<keyword evidence="3" id="KW-1185">Reference proteome</keyword>
<dbReference type="AlphaFoldDB" id="A0A833WE07"/>